<comment type="caution">
    <text evidence="1">Lacks conserved residue(s) required for the propagation of feature annotation.</text>
</comment>
<dbReference type="Proteomes" id="UP000245539">
    <property type="component" value="Unassembled WGS sequence"/>
</dbReference>
<dbReference type="Gene3D" id="3.30.428.10">
    <property type="entry name" value="HIT-like"/>
    <property type="match status" value="1"/>
</dbReference>
<dbReference type="AlphaFoldDB" id="A0A317CPI5"/>
<proteinExistence type="predicted"/>
<evidence type="ECO:0000256" key="1">
    <source>
        <dbReference type="PROSITE-ProRule" id="PRU00464"/>
    </source>
</evidence>
<evidence type="ECO:0000313" key="3">
    <source>
        <dbReference type="EMBL" id="PWR00417.1"/>
    </source>
</evidence>
<evidence type="ECO:0000313" key="4">
    <source>
        <dbReference type="Proteomes" id="UP000245539"/>
    </source>
</evidence>
<comment type="caution">
    <text evidence="3">The sequence shown here is derived from an EMBL/GenBank/DDBJ whole genome shotgun (WGS) entry which is preliminary data.</text>
</comment>
<accession>A0A317CPI5</accession>
<name>A0A317CPI5_9GAMM</name>
<feature type="domain" description="HIT" evidence="2">
    <location>
        <begin position="1"/>
        <end position="90"/>
    </location>
</feature>
<dbReference type="EMBL" id="QGKM01000004">
    <property type="protein sequence ID" value="PWR00417.1"/>
    <property type="molecule type" value="Genomic_DNA"/>
</dbReference>
<sequence length="125" mass="14982">MSQIFANDHIYIKIHDSEVPWLKVYSQQSCKEFTECDSTTRQQIWQLLELIEREMLSYYKPEKINIASFGNYKPQVHWHVMARFKEDSFYPEPMWGPKQREANLDLPSMDGFLKIVLPKIEQILK</sequence>
<evidence type="ECO:0000259" key="2">
    <source>
        <dbReference type="PROSITE" id="PS51084"/>
    </source>
</evidence>
<dbReference type="GO" id="GO:0003824">
    <property type="term" value="F:catalytic activity"/>
    <property type="evidence" value="ECO:0007669"/>
    <property type="project" value="InterPro"/>
</dbReference>
<dbReference type="InterPro" id="IPR011146">
    <property type="entry name" value="HIT-like"/>
</dbReference>
<dbReference type="SUPFAM" id="SSF54197">
    <property type="entry name" value="HIT-like"/>
    <property type="match status" value="1"/>
</dbReference>
<dbReference type="InterPro" id="IPR036265">
    <property type="entry name" value="HIT-like_sf"/>
</dbReference>
<dbReference type="PROSITE" id="PS51084">
    <property type="entry name" value="HIT_2"/>
    <property type="match status" value="1"/>
</dbReference>
<dbReference type="RefSeq" id="WP_109836062.1">
    <property type="nucleotide sequence ID" value="NZ_QGKM01000004.1"/>
</dbReference>
<reference evidence="3 4" key="1">
    <citation type="submission" date="2018-05" db="EMBL/GenBank/DDBJ databases">
        <title>Leucothrix arctica sp. nov., isolated from Arctic seawater.</title>
        <authorList>
            <person name="Choi A."/>
            <person name="Baek K."/>
        </authorList>
    </citation>
    <scope>NUCLEOTIDE SEQUENCE [LARGE SCALE GENOMIC DNA]</scope>
    <source>
        <strain evidence="3 4">JCM 18388</strain>
    </source>
</reference>
<organism evidence="3 4">
    <name type="scientific">Leucothrix pacifica</name>
    <dbReference type="NCBI Taxonomy" id="1247513"/>
    <lineage>
        <taxon>Bacteria</taxon>
        <taxon>Pseudomonadati</taxon>
        <taxon>Pseudomonadota</taxon>
        <taxon>Gammaproteobacteria</taxon>
        <taxon>Thiotrichales</taxon>
        <taxon>Thiotrichaceae</taxon>
        <taxon>Leucothrix</taxon>
    </lineage>
</organism>
<gene>
    <name evidence="3" type="ORF">DKW60_02375</name>
</gene>
<dbReference type="Pfam" id="PF01230">
    <property type="entry name" value="HIT"/>
    <property type="match status" value="1"/>
</dbReference>
<protein>
    <submittedName>
        <fullName evidence="3">HIT family protein</fullName>
    </submittedName>
</protein>
<dbReference type="OrthoDB" id="9799145at2"/>
<keyword evidence="4" id="KW-1185">Reference proteome</keyword>